<proteinExistence type="predicted"/>
<organism evidence="2 3">
    <name type="scientific">Prymnesium parvum</name>
    <name type="common">Toxic golden alga</name>
    <dbReference type="NCBI Taxonomy" id="97485"/>
    <lineage>
        <taxon>Eukaryota</taxon>
        <taxon>Haptista</taxon>
        <taxon>Haptophyta</taxon>
        <taxon>Prymnesiophyceae</taxon>
        <taxon>Prymnesiales</taxon>
        <taxon>Prymnesiaceae</taxon>
        <taxon>Prymnesium</taxon>
    </lineage>
</organism>
<reference evidence="2 3" key="1">
    <citation type="journal article" date="2024" name="Science">
        <title>Giant polyketide synthase enzymes in the biosynthesis of giant marine polyether toxins.</title>
        <authorList>
            <person name="Fallon T.R."/>
            <person name="Shende V.V."/>
            <person name="Wierzbicki I.H."/>
            <person name="Pendleton A.L."/>
            <person name="Watervoot N.F."/>
            <person name="Auber R.P."/>
            <person name="Gonzalez D.J."/>
            <person name="Wisecaver J.H."/>
            <person name="Moore B.S."/>
        </authorList>
    </citation>
    <scope>NUCLEOTIDE SEQUENCE [LARGE SCALE GENOMIC DNA]</scope>
    <source>
        <strain evidence="2 3">12B1</strain>
    </source>
</reference>
<dbReference type="InterPro" id="IPR029526">
    <property type="entry name" value="PGBD"/>
</dbReference>
<evidence type="ECO:0000259" key="1">
    <source>
        <dbReference type="Pfam" id="PF13843"/>
    </source>
</evidence>
<dbReference type="EMBL" id="JBGBPQ010000001">
    <property type="protein sequence ID" value="KAL1530679.1"/>
    <property type="molecule type" value="Genomic_DNA"/>
</dbReference>
<sequence length="81" mass="9250">MWSREPVKDSSLPPPAMGRFGLSLNRFRKLRAVLSFGSAEPEDFDNDPWCFVRGLVDEFNEHMQQKVHPGWLLGVDESMSA</sequence>
<evidence type="ECO:0000313" key="3">
    <source>
        <dbReference type="Proteomes" id="UP001515480"/>
    </source>
</evidence>
<gene>
    <name evidence="2" type="ORF">AB1Y20_001579</name>
</gene>
<feature type="domain" description="PiggyBac transposable element-derived protein" evidence="1">
    <location>
        <begin position="22"/>
        <end position="79"/>
    </location>
</feature>
<protein>
    <recommendedName>
        <fullName evidence="1">PiggyBac transposable element-derived protein domain-containing protein</fullName>
    </recommendedName>
</protein>
<dbReference type="Pfam" id="PF13843">
    <property type="entry name" value="DDE_Tnp_1_7"/>
    <property type="match status" value="1"/>
</dbReference>
<keyword evidence="3" id="KW-1185">Reference proteome</keyword>
<name>A0AB34KDQ0_PRYPA</name>
<comment type="caution">
    <text evidence="2">The sequence shown here is derived from an EMBL/GenBank/DDBJ whole genome shotgun (WGS) entry which is preliminary data.</text>
</comment>
<evidence type="ECO:0000313" key="2">
    <source>
        <dbReference type="EMBL" id="KAL1530679.1"/>
    </source>
</evidence>
<accession>A0AB34KDQ0</accession>
<dbReference type="Proteomes" id="UP001515480">
    <property type="component" value="Unassembled WGS sequence"/>
</dbReference>
<dbReference type="AlphaFoldDB" id="A0AB34KDQ0"/>